<dbReference type="Proteomes" id="UP001066276">
    <property type="component" value="Chromosome 2_2"/>
</dbReference>
<proteinExistence type="predicted"/>
<feature type="region of interest" description="Disordered" evidence="1">
    <location>
        <begin position="82"/>
        <end position="122"/>
    </location>
</feature>
<feature type="compositionally biased region" description="Basic and acidic residues" evidence="1">
    <location>
        <begin position="99"/>
        <end position="108"/>
    </location>
</feature>
<reference evidence="2" key="1">
    <citation type="journal article" date="2022" name="bioRxiv">
        <title>Sequencing and chromosome-scale assembly of the giantPleurodeles waltlgenome.</title>
        <authorList>
            <person name="Brown T."/>
            <person name="Elewa A."/>
            <person name="Iarovenko S."/>
            <person name="Subramanian E."/>
            <person name="Araus A.J."/>
            <person name="Petzold A."/>
            <person name="Susuki M."/>
            <person name="Suzuki K.-i.T."/>
            <person name="Hayashi T."/>
            <person name="Toyoda A."/>
            <person name="Oliveira C."/>
            <person name="Osipova E."/>
            <person name="Leigh N.D."/>
            <person name="Simon A."/>
            <person name="Yun M.H."/>
        </authorList>
    </citation>
    <scope>NUCLEOTIDE SEQUENCE</scope>
    <source>
        <strain evidence="2">20211129_DDA</strain>
        <tissue evidence="2">Liver</tissue>
    </source>
</reference>
<comment type="caution">
    <text evidence="2">The sequence shown here is derived from an EMBL/GenBank/DDBJ whole genome shotgun (WGS) entry which is preliminary data.</text>
</comment>
<evidence type="ECO:0000313" key="3">
    <source>
        <dbReference type="Proteomes" id="UP001066276"/>
    </source>
</evidence>
<accession>A0AAV7UTD7</accession>
<dbReference type="AlphaFoldDB" id="A0AAV7UTD7"/>
<evidence type="ECO:0000256" key="1">
    <source>
        <dbReference type="SAM" id="MobiDB-lite"/>
    </source>
</evidence>
<protein>
    <submittedName>
        <fullName evidence="2">Uncharacterized protein</fullName>
    </submittedName>
</protein>
<gene>
    <name evidence="2" type="ORF">NDU88_001648</name>
</gene>
<organism evidence="2 3">
    <name type="scientific">Pleurodeles waltl</name>
    <name type="common">Iberian ribbed newt</name>
    <dbReference type="NCBI Taxonomy" id="8319"/>
    <lineage>
        <taxon>Eukaryota</taxon>
        <taxon>Metazoa</taxon>
        <taxon>Chordata</taxon>
        <taxon>Craniata</taxon>
        <taxon>Vertebrata</taxon>
        <taxon>Euteleostomi</taxon>
        <taxon>Amphibia</taxon>
        <taxon>Batrachia</taxon>
        <taxon>Caudata</taxon>
        <taxon>Salamandroidea</taxon>
        <taxon>Salamandridae</taxon>
        <taxon>Pleurodelinae</taxon>
        <taxon>Pleurodeles</taxon>
    </lineage>
</organism>
<name>A0AAV7UTD7_PLEWA</name>
<sequence length="122" mass="13558">MKKCNCVESHQNTPDECLPKTAGVTFCIRLTKGWSPAEGHLVSFRVGPLLVANLCGDEIGFPQQGSQLLIFRRNLETNDNFQLRSSHDGASRRSRAQCQRREAQERRQAGTTEPISCDPGNS</sequence>
<feature type="compositionally biased region" description="Polar residues" evidence="1">
    <location>
        <begin position="110"/>
        <end position="122"/>
    </location>
</feature>
<keyword evidence="3" id="KW-1185">Reference proteome</keyword>
<evidence type="ECO:0000313" key="2">
    <source>
        <dbReference type="EMBL" id="KAJ1192337.1"/>
    </source>
</evidence>
<dbReference type="EMBL" id="JANPWB010000004">
    <property type="protein sequence ID" value="KAJ1192337.1"/>
    <property type="molecule type" value="Genomic_DNA"/>
</dbReference>